<dbReference type="InterPro" id="IPR010998">
    <property type="entry name" value="Integrase_recombinase_N"/>
</dbReference>
<evidence type="ECO:0000313" key="7">
    <source>
        <dbReference type="EMBL" id="MEK0172737.1"/>
    </source>
</evidence>
<keyword evidence="2 4" id="KW-0238">DNA-binding</keyword>
<organism evidence="7 8">
    <name type="scientific">Curtobacterium citreum</name>
    <dbReference type="NCBI Taxonomy" id="2036"/>
    <lineage>
        <taxon>Bacteria</taxon>
        <taxon>Bacillati</taxon>
        <taxon>Actinomycetota</taxon>
        <taxon>Actinomycetes</taxon>
        <taxon>Micrococcales</taxon>
        <taxon>Microbacteriaceae</taxon>
        <taxon>Curtobacterium</taxon>
    </lineage>
</organism>
<accession>A0ABU8YE20</accession>
<evidence type="ECO:0000256" key="3">
    <source>
        <dbReference type="ARBA" id="ARBA00023172"/>
    </source>
</evidence>
<comment type="similarity">
    <text evidence="1">Belongs to the 'phage' integrase family.</text>
</comment>
<evidence type="ECO:0000256" key="1">
    <source>
        <dbReference type="ARBA" id="ARBA00008857"/>
    </source>
</evidence>
<dbReference type="PANTHER" id="PTHR30349:SF41">
    <property type="entry name" value="INTEGRASE_RECOMBINASE PROTEIN MJ0367-RELATED"/>
    <property type="match status" value="1"/>
</dbReference>
<keyword evidence="3" id="KW-0233">DNA recombination</keyword>
<dbReference type="Gene3D" id="1.10.443.10">
    <property type="entry name" value="Intergrase catalytic core"/>
    <property type="match status" value="1"/>
</dbReference>
<dbReference type="InterPro" id="IPR002104">
    <property type="entry name" value="Integrase_catalytic"/>
</dbReference>
<proteinExistence type="inferred from homology"/>
<dbReference type="PROSITE" id="PS51900">
    <property type="entry name" value="CB"/>
    <property type="match status" value="1"/>
</dbReference>
<sequence length="381" mass="42470">MSRYAVRTAVLPSTSQRLKFVVEGETLQVVPEVRSFVLSLSAAGKSVNTISTYVPKIAAFLNWADETPLTDWRTVTVPQLTRFKWSLEAPQPTTEGSYEAPAGRSDATVGLYLTAVVEFLRYCARSDYIDPTTVNRLVEPRYLGHVPASFDPGENGQFRFKLVKQLRTKPVQHRPKTLAPAAVKAVTDATLNPRDRFLIELLNATGIRIGEALGLRREDMHFLPTSINLGCEIAGPHIHIVRRKDNENYAFGKARKSRHVPVEPSLVRTYSRYQAERTRLVNADSDYVFVNLYKGRIGAPYTYSAAMAAIRGLRSRALVPNLHPHLFRHTRATAWIEEGVERDVVQDLLGHAVAASTAVYTHPSPKTLRDAVDRGRIGGAE</sequence>
<feature type="domain" description="Core-binding (CB)" evidence="6">
    <location>
        <begin position="27"/>
        <end position="124"/>
    </location>
</feature>
<reference evidence="7 8" key="1">
    <citation type="submission" date="2024-03" db="EMBL/GenBank/DDBJ databases">
        <title>Whole genomes of four grape xylem sap localized bacterial endophytes.</title>
        <authorList>
            <person name="Kumar G."/>
            <person name="Savka M.A."/>
        </authorList>
    </citation>
    <scope>NUCLEOTIDE SEQUENCE [LARGE SCALE GENOMIC DNA]</scope>
    <source>
        <strain evidence="7 8">RIT_GXS8</strain>
    </source>
</reference>
<evidence type="ECO:0000256" key="4">
    <source>
        <dbReference type="PROSITE-ProRule" id="PRU01248"/>
    </source>
</evidence>
<evidence type="ECO:0000259" key="6">
    <source>
        <dbReference type="PROSITE" id="PS51900"/>
    </source>
</evidence>
<dbReference type="RefSeq" id="WP_340196301.1">
    <property type="nucleotide sequence ID" value="NZ_JBBKAP010000023.1"/>
</dbReference>
<dbReference type="InterPro" id="IPR013762">
    <property type="entry name" value="Integrase-like_cat_sf"/>
</dbReference>
<dbReference type="InterPro" id="IPR011010">
    <property type="entry name" value="DNA_brk_join_enz"/>
</dbReference>
<dbReference type="InterPro" id="IPR044068">
    <property type="entry name" value="CB"/>
</dbReference>
<dbReference type="EMBL" id="JBBLYY010000072">
    <property type="protein sequence ID" value="MEK0172737.1"/>
    <property type="molecule type" value="Genomic_DNA"/>
</dbReference>
<feature type="domain" description="Tyr recombinase" evidence="5">
    <location>
        <begin position="173"/>
        <end position="373"/>
    </location>
</feature>
<keyword evidence="8" id="KW-1185">Reference proteome</keyword>
<dbReference type="Proteomes" id="UP001370299">
    <property type="component" value="Unassembled WGS sequence"/>
</dbReference>
<dbReference type="Pfam" id="PF00589">
    <property type="entry name" value="Phage_integrase"/>
    <property type="match status" value="1"/>
</dbReference>
<evidence type="ECO:0000313" key="8">
    <source>
        <dbReference type="Proteomes" id="UP001370299"/>
    </source>
</evidence>
<gene>
    <name evidence="7" type="ORF">WMN62_14780</name>
</gene>
<dbReference type="SUPFAM" id="SSF56349">
    <property type="entry name" value="DNA breaking-rejoining enzymes"/>
    <property type="match status" value="1"/>
</dbReference>
<evidence type="ECO:0000256" key="2">
    <source>
        <dbReference type="ARBA" id="ARBA00023125"/>
    </source>
</evidence>
<comment type="caution">
    <text evidence="7">The sequence shown here is derived from an EMBL/GenBank/DDBJ whole genome shotgun (WGS) entry which is preliminary data.</text>
</comment>
<protein>
    <submittedName>
        <fullName evidence="7">Tyrosine-type recombinase/integrase</fullName>
    </submittedName>
</protein>
<name>A0ABU8YE20_9MICO</name>
<dbReference type="PROSITE" id="PS51898">
    <property type="entry name" value="TYR_RECOMBINASE"/>
    <property type="match status" value="1"/>
</dbReference>
<evidence type="ECO:0000259" key="5">
    <source>
        <dbReference type="PROSITE" id="PS51898"/>
    </source>
</evidence>
<dbReference type="PANTHER" id="PTHR30349">
    <property type="entry name" value="PHAGE INTEGRASE-RELATED"/>
    <property type="match status" value="1"/>
</dbReference>
<dbReference type="InterPro" id="IPR050090">
    <property type="entry name" value="Tyrosine_recombinase_XerCD"/>
</dbReference>
<dbReference type="Gene3D" id="1.10.150.130">
    <property type="match status" value="1"/>
</dbReference>